<dbReference type="InterPro" id="IPR038607">
    <property type="entry name" value="PhoD-like_sf"/>
</dbReference>
<dbReference type="SUPFAM" id="SSF56300">
    <property type="entry name" value="Metallo-dependent phosphatases"/>
    <property type="match status" value="1"/>
</dbReference>
<dbReference type="InterPro" id="IPR052900">
    <property type="entry name" value="Phospholipid_Metab_Enz"/>
</dbReference>
<dbReference type="Proteomes" id="UP000238362">
    <property type="component" value="Unassembled WGS sequence"/>
</dbReference>
<accession>A0A2T0LSF8</accession>
<dbReference type="SUPFAM" id="SSF49464">
    <property type="entry name" value="Carboxypeptidase regulatory domain-like"/>
    <property type="match status" value="1"/>
</dbReference>
<dbReference type="Gene3D" id="3.60.21.70">
    <property type="entry name" value="PhoD-like phosphatase"/>
    <property type="match status" value="1"/>
</dbReference>
<comment type="caution">
    <text evidence="4">The sequence shown here is derived from an EMBL/GenBank/DDBJ whole genome shotgun (WGS) entry which is preliminary data.</text>
</comment>
<keyword evidence="5" id="KW-1185">Reference proteome</keyword>
<proteinExistence type="predicted"/>
<evidence type="ECO:0000259" key="3">
    <source>
        <dbReference type="Pfam" id="PF16655"/>
    </source>
</evidence>
<feature type="region of interest" description="Disordered" evidence="1">
    <location>
        <begin position="760"/>
        <end position="779"/>
    </location>
</feature>
<evidence type="ECO:0000256" key="1">
    <source>
        <dbReference type="SAM" id="MobiDB-lite"/>
    </source>
</evidence>
<gene>
    <name evidence="4" type="ORF">B0I33_107186</name>
</gene>
<dbReference type="RefSeq" id="WP_181193350.1">
    <property type="nucleotide sequence ID" value="NZ_PVNH01000007.1"/>
</dbReference>
<dbReference type="PANTHER" id="PTHR43606">
    <property type="entry name" value="PHOSPHATASE, PUTATIVE (AFU_ORTHOLOGUE AFUA_6G08710)-RELATED"/>
    <property type="match status" value="1"/>
</dbReference>
<sequence>MSASGRDDGDHGRRFGRRRFLELGGVSTTALLLGTGAVHSGAAHAFPPRLGNPFTLGVASGDPLPDGVVLWTRLAPDPLAADGRGGMPAEPFGVRYQVAEDREFTRIVRRGAVEATPELGHSVHPEITGLRPGREYFYRFLAGNAVSPVGRTRTAPAPGAAVGKVTFGLASCQAWTGGRYAAYRHMADDDLDFVVHVGDYIYEGGSTRTLADFRLLHARYKTSPDLRAAHAAFPFVTTFDDHEVDNNWAGDVPQDSTPDFRELRANAFQAYYEHLPLRIHARPSGADMTLYRSLTFGDLLSLAVLDTRQHRTDQADGRFIAPRDPDALDPARTMTGAEQERWLFDTLAGSRTRWNAIAQQTIMAFYDYDPGQGVSINHDQWDGYAAARDRLFAFLTERRPSNVVVVSGDWHSSWVNDLKTDFADPASETLATEFVGTSISSGCGWRDDVAAALGANPHVKFFDGDFRGYTRCTVTPEEWRTDIRVVNHPADPDGPAFTLASFAVADGVPGARRLDDAGDGVVGRVTDGTDGTPLASVAVQARDTAGTVVGTGTTGADGEYRLLVTEGTYEVVATAGCYETVTRTVTLRAGTLARMDLALPRVAGAVAGTGKRLAGARVEATESDIVLENAELALAVAAVTEDGQLLGTTRGKVLDMAVRGHADQLDWINLTYASAAQPDGTEAWQQVSVRNERVEIVEDGPARAVVRAAGASSDFPALVVETTYTLRPDVPWVVAETVFRNTGGDTVSAWVGDAIDHDGAGQRSGVAGHGTISTPYGSPRRYVPTEPWIGMTGTDPQTYGLVYDANPPGLLAAATGNWVLSMLPVDIAPGAEFTLARRVVAVDHGGAADPFAVLARLYRAG</sequence>
<dbReference type="InterPro" id="IPR032093">
    <property type="entry name" value="PhoD_N"/>
</dbReference>
<dbReference type="EMBL" id="PVNH01000007">
    <property type="protein sequence ID" value="PRX46609.1"/>
    <property type="molecule type" value="Genomic_DNA"/>
</dbReference>
<dbReference type="AlphaFoldDB" id="A0A2T0LSF8"/>
<feature type="domain" description="Phospholipase D N-terminal" evidence="3">
    <location>
        <begin position="56"/>
        <end position="154"/>
    </location>
</feature>
<evidence type="ECO:0000313" key="5">
    <source>
        <dbReference type="Proteomes" id="UP000238362"/>
    </source>
</evidence>
<dbReference type="PANTHER" id="PTHR43606:SF2">
    <property type="entry name" value="ALKALINE PHOSPHATASE FAMILY PROTEIN (AFU_ORTHOLOGUE AFUA_5G03860)"/>
    <property type="match status" value="1"/>
</dbReference>
<name>A0A2T0LSF8_9PSEU</name>
<dbReference type="Pfam" id="PF13620">
    <property type="entry name" value="CarboxypepD_reg"/>
    <property type="match status" value="1"/>
</dbReference>
<protein>
    <submittedName>
        <fullName evidence="4">Phosphodiesterase/alkaline phosphatase D-like protein</fullName>
    </submittedName>
</protein>
<dbReference type="Pfam" id="PF16655">
    <property type="entry name" value="PhoD_N"/>
    <property type="match status" value="1"/>
</dbReference>
<evidence type="ECO:0000313" key="4">
    <source>
        <dbReference type="EMBL" id="PRX46609.1"/>
    </source>
</evidence>
<dbReference type="Pfam" id="PF09423">
    <property type="entry name" value="PhoD"/>
    <property type="match status" value="1"/>
</dbReference>
<dbReference type="Gene3D" id="2.60.40.1120">
    <property type="entry name" value="Carboxypeptidase-like, regulatory domain"/>
    <property type="match status" value="1"/>
</dbReference>
<dbReference type="InterPro" id="IPR008969">
    <property type="entry name" value="CarboxyPept-like_regulatory"/>
</dbReference>
<dbReference type="InterPro" id="IPR006311">
    <property type="entry name" value="TAT_signal"/>
</dbReference>
<dbReference type="PROSITE" id="PS51318">
    <property type="entry name" value="TAT"/>
    <property type="match status" value="1"/>
</dbReference>
<evidence type="ECO:0000259" key="2">
    <source>
        <dbReference type="Pfam" id="PF09423"/>
    </source>
</evidence>
<dbReference type="Gene3D" id="2.60.40.380">
    <property type="entry name" value="Purple acid phosphatase-like, N-terminal"/>
    <property type="match status" value="1"/>
</dbReference>
<dbReference type="InterPro" id="IPR029052">
    <property type="entry name" value="Metallo-depent_PP-like"/>
</dbReference>
<dbReference type="CDD" id="cd07389">
    <property type="entry name" value="MPP_PhoD"/>
    <property type="match status" value="1"/>
</dbReference>
<dbReference type="InterPro" id="IPR018946">
    <property type="entry name" value="PhoD-like_MPP"/>
</dbReference>
<organism evidence="4 5">
    <name type="scientific">Prauserella shujinwangii</name>
    <dbReference type="NCBI Taxonomy" id="1453103"/>
    <lineage>
        <taxon>Bacteria</taxon>
        <taxon>Bacillati</taxon>
        <taxon>Actinomycetota</taxon>
        <taxon>Actinomycetes</taxon>
        <taxon>Pseudonocardiales</taxon>
        <taxon>Pseudonocardiaceae</taxon>
        <taxon>Prauserella</taxon>
    </lineage>
</organism>
<feature type="domain" description="PhoD-like phosphatase metallophosphatase" evidence="2">
    <location>
        <begin position="167"/>
        <end position="482"/>
    </location>
</feature>
<reference evidence="4 5" key="1">
    <citation type="submission" date="2018-03" db="EMBL/GenBank/DDBJ databases">
        <title>Genomic Encyclopedia of Type Strains, Phase III (KMG-III): the genomes of soil and plant-associated and newly described type strains.</title>
        <authorList>
            <person name="Whitman W."/>
        </authorList>
    </citation>
    <scope>NUCLEOTIDE SEQUENCE [LARGE SCALE GENOMIC DNA]</scope>
    <source>
        <strain evidence="4 5">CGMCC 4.7125</strain>
    </source>
</reference>